<dbReference type="AlphaFoldDB" id="A0A4U6QE82"/>
<organism evidence="1 2">
    <name type="scientific">Nakamurella flava</name>
    <dbReference type="NCBI Taxonomy" id="2576308"/>
    <lineage>
        <taxon>Bacteria</taxon>
        <taxon>Bacillati</taxon>
        <taxon>Actinomycetota</taxon>
        <taxon>Actinomycetes</taxon>
        <taxon>Nakamurellales</taxon>
        <taxon>Nakamurellaceae</taxon>
        <taxon>Nakamurella</taxon>
    </lineage>
</organism>
<sequence>MTLRMFDDPEEEALYHLLQPLATTMNEWGAQHDPQHFAVRRAHHHRLITVHRRRQNELFDADLERGYQALVPADIEVRFEFTPLTRIQKIAVQKVLRAAFQRFCALDVHLLWWGVMEPSDPFEIHVDETGRIPDLSEVRRVSGLSEELIADDLIRIKPSRRVSLVGMIPTAD</sequence>
<dbReference type="RefSeq" id="WP_137450053.1">
    <property type="nucleotide sequence ID" value="NZ_SZZH01000003.1"/>
</dbReference>
<reference evidence="1 2" key="1">
    <citation type="submission" date="2019-05" db="EMBL/GenBank/DDBJ databases">
        <title>Nakamurella sp. N5BH11, whole genome shotgun sequence.</title>
        <authorList>
            <person name="Tuo L."/>
        </authorList>
    </citation>
    <scope>NUCLEOTIDE SEQUENCE [LARGE SCALE GENOMIC DNA]</scope>
    <source>
        <strain evidence="1 2">N5BH11</strain>
    </source>
</reference>
<keyword evidence="2" id="KW-1185">Reference proteome</keyword>
<evidence type="ECO:0000313" key="1">
    <source>
        <dbReference type="EMBL" id="TKV58390.1"/>
    </source>
</evidence>
<accession>A0A4U6QE82</accession>
<dbReference type="Proteomes" id="UP000306985">
    <property type="component" value="Unassembled WGS sequence"/>
</dbReference>
<evidence type="ECO:0000313" key="2">
    <source>
        <dbReference type="Proteomes" id="UP000306985"/>
    </source>
</evidence>
<name>A0A4U6QE82_9ACTN</name>
<gene>
    <name evidence="1" type="ORF">FDO65_12520</name>
</gene>
<dbReference type="EMBL" id="SZZH01000003">
    <property type="protein sequence ID" value="TKV58390.1"/>
    <property type="molecule type" value="Genomic_DNA"/>
</dbReference>
<proteinExistence type="predicted"/>
<protein>
    <submittedName>
        <fullName evidence="1">Uncharacterized protein</fullName>
    </submittedName>
</protein>
<comment type="caution">
    <text evidence="1">The sequence shown here is derived from an EMBL/GenBank/DDBJ whole genome shotgun (WGS) entry which is preliminary data.</text>
</comment>